<gene>
    <name evidence="4" type="ordered locus">Namu_2157</name>
</gene>
<accession>C8XJ70</accession>
<keyword evidence="3" id="KW-0812">Transmembrane</keyword>
<dbReference type="AlphaFoldDB" id="C8XJ70"/>
<organism evidence="4 5">
    <name type="scientific">Nakamurella multipartita (strain ATCC 700099 / DSM 44233 / CIP 104796 / JCM 9543 / NBRC 105858 / Y-104)</name>
    <name type="common">Microsphaera multipartita</name>
    <dbReference type="NCBI Taxonomy" id="479431"/>
    <lineage>
        <taxon>Bacteria</taxon>
        <taxon>Bacillati</taxon>
        <taxon>Actinomycetota</taxon>
        <taxon>Actinomycetes</taxon>
        <taxon>Nakamurellales</taxon>
        <taxon>Nakamurellaceae</taxon>
        <taxon>Nakamurella</taxon>
    </lineage>
</organism>
<proteinExistence type="predicted"/>
<dbReference type="eggNOG" id="COG5662">
    <property type="taxonomic scope" value="Bacteria"/>
</dbReference>
<keyword evidence="5" id="KW-1185">Reference proteome</keyword>
<keyword evidence="3" id="KW-0472">Membrane</keyword>
<keyword evidence="2" id="KW-0804">Transcription</keyword>
<keyword evidence="1" id="KW-0805">Transcription regulation</keyword>
<evidence type="ECO:0000313" key="4">
    <source>
        <dbReference type="EMBL" id="ACV78535.1"/>
    </source>
</evidence>
<evidence type="ECO:0000256" key="1">
    <source>
        <dbReference type="ARBA" id="ARBA00023015"/>
    </source>
</evidence>
<dbReference type="Gene3D" id="1.10.10.1320">
    <property type="entry name" value="Anti-sigma factor, zinc-finger domain"/>
    <property type="match status" value="1"/>
</dbReference>
<evidence type="ECO:0000313" key="5">
    <source>
        <dbReference type="Proteomes" id="UP000002218"/>
    </source>
</evidence>
<dbReference type="InterPro" id="IPR041916">
    <property type="entry name" value="Anti_sigma_zinc_sf"/>
</dbReference>
<evidence type="ECO:0000256" key="2">
    <source>
        <dbReference type="ARBA" id="ARBA00023163"/>
    </source>
</evidence>
<evidence type="ECO:0008006" key="6">
    <source>
        <dbReference type="Google" id="ProtNLM"/>
    </source>
</evidence>
<dbReference type="Proteomes" id="UP000002218">
    <property type="component" value="Chromosome"/>
</dbReference>
<dbReference type="HOGENOM" id="CLU_1523578_0_0_11"/>
<dbReference type="EMBL" id="CP001737">
    <property type="protein sequence ID" value="ACV78535.1"/>
    <property type="molecule type" value="Genomic_DNA"/>
</dbReference>
<feature type="transmembrane region" description="Helical" evidence="3">
    <location>
        <begin position="122"/>
        <end position="142"/>
    </location>
</feature>
<name>C8XJ70_NAKMY</name>
<keyword evidence="3" id="KW-1133">Transmembrane helix</keyword>
<dbReference type="STRING" id="479431.Namu_2157"/>
<dbReference type="KEGG" id="nml:Namu_2157"/>
<sequence>MTVGSVDHLTLDAVVAYADGEMPLVAYQRAAAHVARCPQCDAEVRAQLVARSWLRSAETPAMPTSLLDTLRSIPVALPAADPAPAGDPLTTADRTTMPGHPAAGGHGTLPAHARSAHRGRRFRFLGTGALVAGLTVGVLVGAESAPDADPHPDTMRVAHVSPAIAPQIVRAGWGTP</sequence>
<reference evidence="4 5" key="2">
    <citation type="journal article" date="2010" name="Stand. Genomic Sci.">
        <title>Complete genome sequence of Nakamurella multipartita type strain (Y-104).</title>
        <authorList>
            <person name="Tice H."/>
            <person name="Mayilraj S."/>
            <person name="Sims D."/>
            <person name="Lapidus A."/>
            <person name="Nolan M."/>
            <person name="Lucas S."/>
            <person name="Glavina Del Rio T."/>
            <person name="Copeland A."/>
            <person name="Cheng J.F."/>
            <person name="Meincke L."/>
            <person name="Bruce D."/>
            <person name="Goodwin L."/>
            <person name="Pitluck S."/>
            <person name="Ivanova N."/>
            <person name="Mavromatis K."/>
            <person name="Ovchinnikova G."/>
            <person name="Pati A."/>
            <person name="Chen A."/>
            <person name="Palaniappan K."/>
            <person name="Land M."/>
            <person name="Hauser L."/>
            <person name="Chang Y.J."/>
            <person name="Jeffries C.D."/>
            <person name="Detter J.C."/>
            <person name="Brettin T."/>
            <person name="Rohde M."/>
            <person name="Goker M."/>
            <person name="Bristow J."/>
            <person name="Eisen J.A."/>
            <person name="Markowitz V."/>
            <person name="Hugenholtz P."/>
            <person name="Kyrpides N.C."/>
            <person name="Klenk H.P."/>
            <person name="Chen F."/>
        </authorList>
    </citation>
    <scope>NUCLEOTIDE SEQUENCE [LARGE SCALE GENOMIC DNA]</scope>
    <source>
        <strain evidence="5">ATCC 700099 / DSM 44233 / CIP 104796 / JCM 9543 / NBRC 105858 / Y-104</strain>
    </source>
</reference>
<reference evidence="5" key="1">
    <citation type="submission" date="2009-09" db="EMBL/GenBank/DDBJ databases">
        <title>The complete genome of Nakamurella multipartita DSM 44233.</title>
        <authorList>
            <consortium name="US DOE Joint Genome Institute (JGI-PGF)"/>
            <person name="Lucas S."/>
            <person name="Copeland A."/>
            <person name="Lapidus A."/>
            <person name="Glavina del Rio T."/>
            <person name="Dalin E."/>
            <person name="Tice H."/>
            <person name="Bruce D."/>
            <person name="Goodwin L."/>
            <person name="Pitluck S."/>
            <person name="Kyrpides N."/>
            <person name="Mavromatis K."/>
            <person name="Ivanova N."/>
            <person name="Ovchinnikova G."/>
            <person name="Sims D."/>
            <person name="Meincke L."/>
            <person name="Brettin T."/>
            <person name="Detter J.C."/>
            <person name="Han C."/>
            <person name="Larimer F."/>
            <person name="Land M."/>
            <person name="Hauser L."/>
            <person name="Markowitz V."/>
            <person name="Cheng J.-F."/>
            <person name="Hugenholtz P."/>
            <person name="Woyke T."/>
            <person name="Wu D."/>
            <person name="Klenk H.-P."/>
            <person name="Eisen J.A."/>
        </authorList>
    </citation>
    <scope>NUCLEOTIDE SEQUENCE [LARGE SCALE GENOMIC DNA]</scope>
    <source>
        <strain evidence="5">ATCC 700099 / DSM 44233 / CIP 104796 / JCM 9543 / NBRC 105858 / Y-104</strain>
    </source>
</reference>
<evidence type="ECO:0000256" key="3">
    <source>
        <dbReference type="SAM" id="Phobius"/>
    </source>
</evidence>
<dbReference type="InParanoid" id="C8XJ70"/>
<protein>
    <recommendedName>
        <fullName evidence="6">Zinc-finger domain-containing protein</fullName>
    </recommendedName>
</protein>